<organism evidence="1 2">
    <name type="scientific">Corynebacterium matruchotii ATCC 33806</name>
    <dbReference type="NCBI Taxonomy" id="566549"/>
    <lineage>
        <taxon>Bacteria</taxon>
        <taxon>Bacillati</taxon>
        <taxon>Actinomycetota</taxon>
        <taxon>Actinomycetes</taxon>
        <taxon>Mycobacteriales</taxon>
        <taxon>Corynebacteriaceae</taxon>
        <taxon>Corynebacterium</taxon>
    </lineage>
</organism>
<reference evidence="1 2" key="1">
    <citation type="submission" date="2009-01" db="EMBL/GenBank/DDBJ databases">
        <authorList>
            <person name="Fulton L."/>
            <person name="Clifton S."/>
            <person name="Chinwalla A.T."/>
            <person name="Mitreva M."/>
            <person name="Sodergren E."/>
            <person name="Weinstock G."/>
            <person name="Clifton S."/>
            <person name="Dooling D.J."/>
            <person name="Fulton B."/>
            <person name="Minx P."/>
            <person name="Pepin K.H."/>
            <person name="Johnson M."/>
            <person name="Bhonagiri V."/>
            <person name="Nash W.E."/>
            <person name="Mardis E.R."/>
            <person name="Wilson R.K."/>
        </authorList>
    </citation>
    <scope>NUCLEOTIDE SEQUENCE [LARGE SCALE GENOMIC DNA]</scope>
    <source>
        <strain evidence="1 2">ATCC 33806</strain>
    </source>
</reference>
<accession>C0E1K2</accession>
<protein>
    <submittedName>
        <fullName evidence="1">Uncharacterized protein</fullName>
    </submittedName>
</protein>
<comment type="caution">
    <text evidence="1">The sequence shown here is derived from an EMBL/GenBank/DDBJ whole genome shotgun (WGS) entry which is preliminary data.</text>
</comment>
<evidence type="ECO:0000313" key="2">
    <source>
        <dbReference type="Proteomes" id="UP000006247"/>
    </source>
</evidence>
<dbReference type="HOGENOM" id="CLU_3308188_0_0_11"/>
<dbReference type="Proteomes" id="UP000006247">
    <property type="component" value="Unassembled WGS sequence"/>
</dbReference>
<gene>
    <name evidence="1" type="ORF">CORMATOL_00853</name>
</gene>
<sequence length="39" mass="4204">MPYSTARTKPETPFSIYAAGADIPHIPRLSDASQCQNPA</sequence>
<name>C0E1K2_9CORY</name>
<dbReference type="AlphaFoldDB" id="C0E1K2"/>
<proteinExistence type="predicted"/>
<dbReference type="EMBL" id="ACEB01000013">
    <property type="protein sequence ID" value="EEG27536.1"/>
    <property type="molecule type" value="Genomic_DNA"/>
</dbReference>
<evidence type="ECO:0000313" key="1">
    <source>
        <dbReference type="EMBL" id="EEG27536.1"/>
    </source>
</evidence>